<evidence type="ECO:0000313" key="3">
    <source>
        <dbReference type="Proteomes" id="UP000092600"/>
    </source>
</evidence>
<evidence type="ECO:0000256" key="1">
    <source>
        <dbReference type="SAM" id="Phobius"/>
    </source>
</evidence>
<protein>
    <submittedName>
        <fullName evidence="2">UPF0481 protein</fullName>
    </submittedName>
</protein>
<proteinExistence type="predicted"/>
<reference evidence="2 3" key="1">
    <citation type="journal article" date="2016" name="DNA Res.">
        <title>The draft genome of MD-2 pineapple using hybrid error correction of long reads.</title>
        <authorList>
            <person name="Redwan R.M."/>
            <person name="Saidin A."/>
            <person name="Kumar S.V."/>
        </authorList>
    </citation>
    <scope>NUCLEOTIDE SEQUENCE [LARGE SCALE GENOMIC DNA]</scope>
    <source>
        <strain evidence="3">cv. MD2</strain>
        <tissue evidence="2">Leaf</tissue>
    </source>
</reference>
<dbReference type="PANTHER" id="PTHR31170">
    <property type="entry name" value="BNAC04G53230D PROTEIN"/>
    <property type="match status" value="1"/>
</dbReference>
<accession>A0A199VWG9</accession>
<comment type="caution">
    <text evidence="2">The sequence shown here is derived from an EMBL/GenBank/DDBJ whole genome shotgun (WGS) entry which is preliminary data.</text>
</comment>
<dbReference type="AlphaFoldDB" id="A0A199VWG9"/>
<dbReference type="PANTHER" id="PTHR31170:SF25">
    <property type="entry name" value="BNAA09G04570D PROTEIN"/>
    <property type="match status" value="1"/>
</dbReference>
<organism evidence="2 3">
    <name type="scientific">Ananas comosus</name>
    <name type="common">Pineapple</name>
    <name type="synonym">Ananas ananas</name>
    <dbReference type="NCBI Taxonomy" id="4615"/>
    <lineage>
        <taxon>Eukaryota</taxon>
        <taxon>Viridiplantae</taxon>
        <taxon>Streptophyta</taxon>
        <taxon>Embryophyta</taxon>
        <taxon>Tracheophyta</taxon>
        <taxon>Spermatophyta</taxon>
        <taxon>Magnoliopsida</taxon>
        <taxon>Liliopsida</taxon>
        <taxon>Poales</taxon>
        <taxon>Bromeliaceae</taxon>
        <taxon>Bromelioideae</taxon>
        <taxon>Ananas</taxon>
    </lineage>
</organism>
<name>A0A199VWG9_ANACO</name>
<dbReference type="InterPro" id="IPR004158">
    <property type="entry name" value="DUF247_pln"/>
</dbReference>
<dbReference type="Pfam" id="PF03140">
    <property type="entry name" value="DUF247"/>
    <property type="match status" value="1"/>
</dbReference>
<keyword evidence="1" id="KW-0812">Transmembrane</keyword>
<dbReference type="EMBL" id="LSRQ01000754">
    <property type="protein sequence ID" value="OAY81040.1"/>
    <property type="molecule type" value="Genomic_DNA"/>
</dbReference>
<evidence type="ECO:0000313" key="2">
    <source>
        <dbReference type="EMBL" id="OAY81040.1"/>
    </source>
</evidence>
<sequence length="490" mass="56153">MERVESAVAIDIRKPLLSSALRNPDAISDEPMPSDNFTIFRVPTRVRERNKHLYEPQMVAIGPYSRRDGPSLGAMEWFKQRYLQEFCSRTSNRPIEDYVAEIQKLEPRARQCYFEHVELSTEKFVEMLLLDGCFIIEFLIKWSRGEKDSLFALKWSLPLVRGDLLLLENQIPLFVLDKLFKLVTFTMGPNTPSLMEVLVNYLATENVESPDEVIESSNKEVEGNQDPGEVKDFDHLLHLCYRCYVTEPQTDPTGRTICSTILKWLRPSGIFVLLPSRITLLLSYIRSKICSSQEPAKKRSPRTIPSATELLEAGVTIKKKEKKKENQRRLSAFLDVAFDDGVLEIPFLSVENSTLPRFSNLVAFEQCGRCKPEKAYMSSYAAFMNGLIDTPGDVAILHKRGILENKLASDKELADFFNQLADWASLDYDNHHLAKLFRDVGEYCGYTWPKWRAKLKRDYFSSPWASISVIAAAILLLLTIAQTVYTIYPY</sequence>
<dbReference type="Proteomes" id="UP000092600">
    <property type="component" value="Unassembled WGS sequence"/>
</dbReference>
<keyword evidence="1" id="KW-1133">Transmembrane helix</keyword>
<feature type="transmembrane region" description="Helical" evidence="1">
    <location>
        <begin position="464"/>
        <end position="488"/>
    </location>
</feature>
<keyword evidence="1" id="KW-0472">Membrane</keyword>
<dbReference type="STRING" id="4615.A0A199VWG9"/>
<gene>
    <name evidence="2" type="ORF">ACMD2_11484</name>
</gene>